<organism evidence="2 3">
    <name type="scientific">Pantoea eucrina</name>
    <dbReference type="NCBI Taxonomy" id="472693"/>
    <lineage>
        <taxon>Bacteria</taxon>
        <taxon>Pseudomonadati</taxon>
        <taxon>Pseudomonadota</taxon>
        <taxon>Gammaproteobacteria</taxon>
        <taxon>Enterobacterales</taxon>
        <taxon>Erwiniaceae</taxon>
        <taxon>Pantoea</taxon>
    </lineage>
</organism>
<name>A0ABS1Z4P1_9GAMM</name>
<gene>
    <name evidence="2" type="ORF">JJB79_08070</name>
</gene>
<protein>
    <submittedName>
        <fullName evidence="2">Uncharacterized protein</fullName>
    </submittedName>
</protein>
<evidence type="ECO:0000313" key="3">
    <source>
        <dbReference type="Proteomes" id="UP000809137"/>
    </source>
</evidence>
<comment type="caution">
    <text evidence="2">The sequence shown here is derived from an EMBL/GenBank/DDBJ whole genome shotgun (WGS) entry which is preliminary data.</text>
</comment>
<keyword evidence="1" id="KW-0472">Membrane</keyword>
<reference evidence="2 3" key="1">
    <citation type="submission" date="2021-01" db="EMBL/GenBank/DDBJ databases">
        <title>Complete genome sequence of Pantoea eucrina OB49, a heavy metal tolerant bacterium with PGPR potential isolated from wheat in Algeria.</title>
        <authorList>
            <person name="Lekired A."/>
            <person name="Ouzari I.H."/>
        </authorList>
    </citation>
    <scope>NUCLEOTIDE SEQUENCE [LARGE SCALE GENOMIC DNA]</scope>
    <source>
        <strain evidence="2 3">OB49</strain>
    </source>
</reference>
<dbReference type="RefSeq" id="WP_039382087.1">
    <property type="nucleotide sequence ID" value="NZ_CP083448.1"/>
</dbReference>
<feature type="transmembrane region" description="Helical" evidence="1">
    <location>
        <begin position="18"/>
        <end position="42"/>
    </location>
</feature>
<keyword evidence="3" id="KW-1185">Reference proteome</keyword>
<proteinExistence type="predicted"/>
<dbReference type="EMBL" id="JAFCXS010000004">
    <property type="protein sequence ID" value="MBM0747367.1"/>
    <property type="molecule type" value="Genomic_DNA"/>
</dbReference>
<dbReference type="GeneID" id="84690032"/>
<keyword evidence="1" id="KW-1133">Transmembrane helix</keyword>
<sequence length="93" mass="10197">MKGLQAGSKALPAAANFFLFPGIFYGGGLWWFALFFFLKFFMAEGFVKKLQRTPDQIKKEMKGLQAMVEGAIRSAGRRATARASRQDAGESAG</sequence>
<evidence type="ECO:0000256" key="1">
    <source>
        <dbReference type="SAM" id="Phobius"/>
    </source>
</evidence>
<evidence type="ECO:0000313" key="2">
    <source>
        <dbReference type="EMBL" id="MBM0747367.1"/>
    </source>
</evidence>
<keyword evidence="1" id="KW-0812">Transmembrane</keyword>
<accession>A0ABS1Z4P1</accession>
<dbReference type="Proteomes" id="UP000809137">
    <property type="component" value="Unassembled WGS sequence"/>
</dbReference>